<accession>A0AAN9YW10</accession>
<dbReference type="InterPro" id="IPR050213">
    <property type="entry name" value="GST_superfamily"/>
</dbReference>
<dbReference type="SFLD" id="SFLDG00363">
    <property type="entry name" value="AMPS_(cytGST):_Alpha-__Mu-__Pi"/>
    <property type="match status" value="1"/>
</dbReference>
<dbReference type="Pfam" id="PF14497">
    <property type="entry name" value="GST_C_3"/>
    <property type="match status" value="1"/>
</dbReference>
<dbReference type="InterPro" id="IPR004045">
    <property type="entry name" value="Glutathione_S-Trfase_N"/>
</dbReference>
<evidence type="ECO:0000313" key="8">
    <source>
        <dbReference type="Proteomes" id="UP001378592"/>
    </source>
</evidence>
<comment type="caution">
    <text evidence="7">The sequence shown here is derived from an EMBL/GenBank/DDBJ whole genome shotgun (WGS) entry which is preliminary data.</text>
</comment>
<evidence type="ECO:0000256" key="2">
    <source>
        <dbReference type="ARBA" id="ARBA00022679"/>
    </source>
</evidence>
<name>A0AAN9YW10_9ORTH</name>
<dbReference type="PROSITE" id="PS50404">
    <property type="entry name" value="GST_NTER"/>
    <property type="match status" value="1"/>
</dbReference>
<feature type="domain" description="GST N-terminal" evidence="5">
    <location>
        <begin position="3"/>
        <end position="80"/>
    </location>
</feature>
<dbReference type="FunFam" id="1.20.1050.10:FF:000030">
    <property type="entry name" value="Glutathione S-transferase S1"/>
    <property type="match status" value="1"/>
</dbReference>
<sequence>MAPKYKVTYFNLMALGEPIRYILSQGGVEFEDDRIEKEEWPTHKKDTPYGQMPVLEVEGKKAHQSTSICRYLGKEFGLAGENNWESLQIDATADTLVDLRIAIKDALRADEATKVQKKEKLMKETIPFYLTRLDKQVEENGGYFVNKKLSWADLYFAAFAEVCIGILETDFVADYPNLKSLVDKVWNLPNIKTWRAKRPKTSK</sequence>
<proteinExistence type="inferred from homology"/>
<reference evidence="7 8" key="1">
    <citation type="submission" date="2024-03" db="EMBL/GenBank/DDBJ databases">
        <title>The genome assembly and annotation of the cricket Gryllus longicercus Weissman &amp; Gray.</title>
        <authorList>
            <person name="Szrajer S."/>
            <person name="Gray D."/>
            <person name="Ylla G."/>
        </authorList>
    </citation>
    <scope>NUCLEOTIDE SEQUENCE [LARGE SCALE GENOMIC DNA]</scope>
    <source>
        <strain evidence="7">DAG 2021-001</strain>
        <tissue evidence="7">Whole body minus gut</tissue>
    </source>
</reference>
<keyword evidence="8" id="KW-1185">Reference proteome</keyword>
<evidence type="ECO:0000313" key="7">
    <source>
        <dbReference type="EMBL" id="KAK7791572.1"/>
    </source>
</evidence>
<dbReference type="CDD" id="cd03039">
    <property type="entry name" value="GST_N_Sigma_like"/>
    <property type="match status" value="1"/>
</dbReference>
<dbReference type="SUPFAM" id="SSF52833">
    <property type="entry name" value="Thioredoxin-like"/>
    <property type="match status" value="1"/>
</dbReference>
<dbReference type="SFLD" id="SFLDG01205">
    <property type="entry name" value="AMPS.1"/>
    <property type="match status" value="1"/>
</dbReference>
<dbReference type="PANTHER" id="PTHR11571">
    <property type="entry name" value="GLUTATHIONE S-TRANSFERASE"/>
    <property type="match status" value="1"/>
</dbReference>
<dbReference type="EMBL" id="JAZDUA010000523">
    <property type="protein sequence ID" value="KAK7791572.1"/>
    <property type="molecule type" value="Genomic_DNA"/>
</dbReference>
<dbReference type="GO" id="GO:0006749">
    <property type="term" value="P:glutathione metabolic process"/>
    <property type="evidence" value="ECO:0007669"/>
    <property type="project" value="TreeGrafter"/>
</dbReference>
<gene>
    <name evidence="7" type="ORF">R5R35_002862</name>
</gene>
<evidence type="ECO:0000256" key="4">
    <source>
        <dbReference type="ARBA" id="ARBA00047960"/>
    </source>
</evidence>
<organism evidence="7 8">
    <name type="scientific">Gryllus longicercus</name>
    <dbReference type="NCBI Taxonomy" id="2509291"/>
    <lineage>
        <taxon>Eukaryota</taxon>
        <taxon>Metazoa</taxon>
        <taxon>Ecdysozoa</taxon>
        <taxon>Arthropoda</taxon>
        <taxon>Hexapoda</taxon>
        <taxon>Insecta</taxon>
        <taxon>Pterygota</taxon>
        <taxon>Neoptera</taxon>
        <taxon>Polyneoptera</taxon>
        <taxon>Orthoptera</taxon>
        <taxon>Ensifera</taxon>
        <taxon>Gryllidea</taxon>
        <taxon>Grylloidea</taxon>
        <taxon>Gryllidae</taxon>
        <taxon>Gryllinae</taxon>
        <taxon>Gryllus</taxon>
    </lineage>
</organism>
<dbReference type="Gene3D" id="1.20.1050.130">
    <property type="match status" value="1"/>
</dbReference>
<evidence type="ECO:0000259" key="6">
    <source>
        <dbReference type="PROSITE" id="PS50405"/>
    </source>
</evidence>
<dbReference type="AlphaFoldDB" id="A0AAN9YW10"/>
<dbReference type="SUPFAM" id="SSF47616">
    <property type="entry name" value="GST C-terminal domain-like"/>
    <property type="match status" value="1"/>
</dbReference>
<comment type="catalytic activity">
    <reaction evidence="4">
        <text>RX + glutathione = an S-substituted glutathione + a halide anion + H(+)</text>
        <dbReference type="Rhea" id="RHEA:16437"/>
        <dbReference type="ChEBI" id="CHEBI:15378"/>
        <dbReference type="ChEBI" id="CHEBI:16042"/>
        <dbReference type="ChEBI" id="CHEBI:17792"/>
        <dbReference type="ChEBI" id="CHEBI:57925"/>
        <dbReference type="ChEBI" id="CHEBI:90779"/>
        <dbReference type="EC" id="2.5.1.18"/>
    </reaction>
</comment>
<dbReference type="EC" id="2.5.1.18" evidence="1"/>
<evidence type="ECO:0000256" key="3">
    <source>
        <dbReference type="ARBA" id="ARBA00038317"/>
    </source>
</evidence>
<feature type="domain" description="GST C-terminal" evidence="6">
    <location>
        <begin position="82"/>
        <end position="203"/>
    </location>
</feature>
<evidence type="ECO:0000256" key="1">
    <source>
        <dbReference type="ARBA" id="ARBA00012452"/>
    </source>
</evidence>
<dbReference type="FunFam" id="3.40.30.10:FF:000035">
    <property type="entry name" value="hematopoietic prostaglandin D synthase"/>
    <property type="match status" value="1"/>
</dbReference>
<dbReference type="InterPro" id="IPR036282">
    <property type="entry name" value="Glutathione-S-Trfase_C_sf"/>
</dbReference>
<dbReference type="InterPro" id="IPR004046">
    <property type="entry name" value="GST_C"/>
</dbReference>
<keyword evidence="2" id="KW-0808">Transferase</keyword>
<dbReference type="SFLD" id="SFLDS00019">
    <property type="entry name" value="Glutathione_Transferase_(cytos"/>
    <property type="match status" value="1"/>
</dbReference>
<dbReference type="InterPro" id="IPR040079">
    <property type="entry name" value="Glutathione_S-Trfase"/>
</dbReference>
<dbReference type="Proteomes" id="UP001378592">
    <property type="component" value="Unassembled WGS sequence"/>
</dbReference>
<dbReference type="Pfam" id="PF02798">
    <property type="entry name" value="GST_N"/>
    <property type="match status" value="1"/>
</dbReference>
<dbReference type="PANTHER" id="PTHR11571:SF224">
    <property type="entry name" value="HEMATOPOIETIC PROSTAGLANDIN D SYNTHASE"/>
    <property type="match status" value="1"/>
</dbReference>
<dbReference type="GO" id="GO:0004364">
    <property type="term" value="F:glutathione transferase activity"/>
    <property type="evidence" value="ECO:0007669"/>
    <property type="project" value="UniProtKB-EC"/>
</dbReference>
<dbReference type="PROSITE" id="PS50405">
    <property type="entry name" value="GST_CTER"/>
    <property type="match status" value="1"/>
</dbReference>
<comment type="similarity">
    <text evidence="3">Belongs to the GST superfamily. Sigma family.</text>
</comment>
<dbReference type="InterPro" id="IPR036249">
    <property type="entry name" value="Thioredoxin-like_sf"/>
</dbReference>
<evidence type="ECO:0000259" key="5">
    <source>
        <dbReference type="PROSITE" id="PS50404"/>
    </source>
</evidence>
<dbReference type="CDD" id="cd03192">
    <property type="entry name" value="GST_C_Sigma_like"/>
    <property type="match status" value="1"/>
</dbReference>
<protein>
    <recommendedName>
        <fullName evidence="1">glutathione transferase</fullName>
        <ecNumber evidence="1">2.5.1.18</ecNumber>
    </recommendedName>
</protein>
<dbReference type="InterPro" id="IPR010987">
    <property type="entry name" value="Glutathione-S-Trfase_C-like"/>
</dbReference>
<dbReference type="GO" id="GO:0004602">
    <property type="term" value="F:glutathione peroxidase activity"/>
    <property type="evidence" value="ECO:0007669"/>
    <property type="project" value="UniProtKB-ARBA"/>
</dbReference>